<evidence type="ECO:0000313" key="2">
    <source>
        <dbReference type="Proteomes" id="UP000612899"/>
    </source>
</evidence>
<evidence type="ECO:0000313" key="1">
    <source>
        <dbReference type="EMBL" id="GIH10900.1"/>
    </source>
</evidence>
<dbReference type="Gene3D" id="3.30.460.10">
    <property type="entry name" value="Beta Polymerase, domain 2"/>
    <property type="match status" value="1"/>
</dbReference>
<name>A0A8J3VLJ5_9ACTN</name>
<gene>
    <name evidence="1" type="ORF">Rhe02_89670</name>
</gene>
<proteinExistence type="predicted"/>
<protein>
    <recommendedName>
        <fullName evidence="3">Nucleotidyltransferase domain-containing protein</fullName>
    </recommendedName>
</protein>
<dbReference type="InterPro" id="IPR043519">
    <property type="entry name" value="NT_sf"/>
</dbReference>
<dbReference type="AlphaFoldDB" id="A0A8J3VLJ5"/>
<dbReference type="Proteomes" id="UP000612899">
    <property type="component" value="Unassembled WGS sequence"/>
</dbReference>
<organism evidence="1 2">
    <name type="scientific">Rhizocola hellebori</name>
    <dbReference type="NCBI Taxonomy" id="1392758"/>
    <lineage>
        <taxon>Bacteria</taxon>
        <taxon>Bacillati</taxon>
        <taxon>Actinomycetota</taxon>
        <taxon>Actinomycetes</taxon>
        <taxon>Micromonosporales</taxon>
        <taxon>Micromonosporaceae</taxon>
        <taxon>Rhizocola</taxon>
    </lineage>
</organism>
<keyword evidence="2" id="KW-1185">Reference proteome</keyword>
<comment type="caution">
    <text evidence="1">The sequence shown here is derived from an EMBL/GenBank/DDBJ whole genome shotgun (WGS) entry which is preliminary data.</text>
</comment>
<dbReference type="CDD" id="cd05403">
    <property type="entry name" value="NT_KNTase_like"/>
    <property type="match status" value="1"/>
</dbReference>
<sequence length="257" mass="28284">MRLVFDTSELERVRKRLLELASADPDVVGAAVIGSHALGHDDRWSDIDLAIGVRGPLTEALQRWTLWLQAEFDVMHHWDLPSGPSVYRLFLLPGLIEIDIGFMPAEVFGPRGPNWRTVFGSPAPLKPTQPPNVDYLIGMAWHDVLAGHKYLSRGRFWQAEHWISSVRDQVLALACLRLGHPTGYAKGAHLLPASVTEPLQAALIRSLDEPELRRALTAAIAALTDELALSAPALAARLTPLLARVATDRAEQSEGPR</sequence>
<evidence type="ECO:0008006" key="3">
    <source>
        <dbReference type="Google" id="ProtNLM"/>
    </source>
</evidence>
<accession>A0A8J3VLJ5</accession>
<dbReference type="EMBL" id="BONY01000111">
    <property type="protein sequence ID" value="GIH10900.1"/>
    <property type="molecule type" value="Genomic_DNA"/>
</dbReference>
<dbReference type="SUPFAM" id="SSF81301">
    <property type="entry name" value="Nucleotidyltransferase"/>
    <property type="match status" value="1"/>
</dbReference>
<reference evidence="1" key="1">
    <citation type="submission" date="2021-01" db="EMBL/GenBank/DDBJ databases">
        <title>Whole genome shotgun sequence of Rhizocola hellebori NBRC 109834.</title>
        <authorList>
            <person name="Komaki H."/>
            <person name="Tamura T."/>
        </authorList>
    </citation>
    <scope>NUCLEOTIDE SEQUENCE</scope>
    <source>
        <strain evidence="1">NBRC 109834</strain>
    </source>
</reference>